<organism evidence="5 6">
    <name type="scientific">Triparma retinervis</name>
    <dbReference type="NCBI Taxonomy" id="2557542"/>
    <lineage>
        <taxon>Eukaryota</taxon>
        <taxon>Sar</taxon>
        <taxon>Stramenopiles</taxon>
        <taxon>Ochrophyta</taxon>
        <taxon>Bolidophyceae</taxon>
        <taxon>Parmales</taxon>
        <taxon>Triparmaceae</taxon>
        <taxon>Triparma</taxon>
    </lineage>
</organism>
<dbReference type="PANTHER" id="PTHR13463">
    <property type="entry name" value="PROTEIN C10"/>
    <property type="match status" value="1"/>
</dbReference>
<keyword evidence="4" id="KW-0963">Cytoplasm</keyword>
<evidence type="ECO:0000256" key="1">
    <source>
        <dbReference type="ARBA" id="ARBA00004496"/>
    </source>
</evidence>
<reference evidence="5" key="1">
    <citation type="submission" date="2022-07" db="EMBL/GenBank/DDBJ databases">
        <title>Genome analysis of Parmales, a sister group of diatoms, reveals the evolutionary specialization of diatoms from phago-mixotrophs to photoautotrophs.</title>
        <authorList>
            <person name="Ban H."/>
            <person name="Sato S."/>
            <person name="Yoshikawa S."/>
            <person name="Kazumasa Y."/>
            <person name="Nakamura Y."/>
            <person name="Ichinomiya M."/>
            <person name="Saitoh K."/>
            <person name="Sato N."/>
            <person name="Blanc-Mathieu R."/>
            <person name="Endo H."/>
            <person name="Kuwata A."/>
            <person name="Ogata H."/>
        </authorList>
    </citation>
    <scope>NUCLEOTIDE SEQUENCE</scope>
</reference>
<dbReference type="AlphaFoldDB" id="A0A9W7AF16"/>
<evidence type="ECO:0000313" key="5">
    <source>
        <dbReference type="EMBL" id="GMH68197.1"/>
    </source>
</evidence>
<dbReference type="EMBL" id="BRXZ01001320">
    <property type="protein sequence ID" value="GMH68197.1"/>
    <property type="molecule type" value="Genomic_DNA"/>
</dbReference>
<proteinExistence type="inferred from homology"/>
<sequence length="109" mass="11564">MATPAPVFPKLSLEQAKEALKEAMAAFEIPENKARMEEALASVADQPPMAKMPVLIPVVQEIQAAAMAKHGFEGPGAVMAATMQINMYAPQDPEIANGVRFLASKLSGN</sequence>
<dbReference type="Pfam" id="PF14974">
    <property type="entry name" value="P_C10"/>
    <property type="match status" value="1"/>
</dbReference>
<comment type="similarity">
    <text evidence="2">Belongs to the UPF0456 family.</text>
</comment>
<dbReference type="GO" id="GO:0009791">
    <property type="term" value="P:post-embryonic development"/>
    <property type="evidence" value="ECO:0007669"/>
    <property type="project" value="TreeGrafter"/>
</dbReference>
<comment type="caution">
    <text evidence="5">The sequence shown here is derived from an EMBL/GenBank/DDBJ whole genome shotgun (WGS) entry which is preliminary data.</text>
</comment>
<dbReference type="PANTHER" id="PTHR13463:SF3">
    <property type="entry name" value="PROTEIN C10"/>
    <property type="match status" value="1"/>
</dbReference>
<keyword evidence="6" id="KW-1185">Reference proteome</keyword>
<evidence type="ECO:0000256" key="2">
    <source>
        <dbReference type="ARBA" id="ARBA00007083"/>
    </source>
</evidence>
<accession>A0A9W7AF16</accession>
<dbReference type="Proteomes" id="UP001165082">
    <property type="component" value="Unassembled WGS sequence"/>
</dbReference>
<evidence type="ECO:0000313" key="6">
    <source>
        <dbReference type="Proteomes" id="UP001165082"/>
    </source>
</evidence>
<dbReference type="OrthoDB" id="75738at2759"/>
<gene>
    <name evidence="5" type="ORF">TrRE_jg10193</name>
</gene>
<comment type="subcellular location">
    <subcellularLocation>
        <location evidence="1">Cytoplasm</location>
    </subcellularLocation>
</comment>
<dbReference type="InterPro" id="IPR026317">
    <property type="entry name" value="P_C10"/>
</dbReference>
<evidence type="ECO:0000256" key="3">
    <source>
        <dbReference type="ARBA" id="ARBA00020502"/>
    </source>
</evidence>
<protein>
    <recommendedName>
        <fullName evidence="3">Protein C10</fullName>
    </recommendedName>
</protein>
<name>A0A9W7AF16_9STRA</name>
<evidence type="ECO:0000256" key="4">
    <source>
        <dbReference type="ARBA" id="ARBA00022490"/>
    </source>
</evidence>
<dbReference type="GO" id="GO:0005737">
    <property type="term" value="C:cytoplasm"/>
    <property type="evidence" value="ECO:0007669"/>
    <property type="project" value="UniProtKB-SubCell"/>
</dbReference>